<feature type="transmembrane region" description="Helical" evidence="1">
    <location>
        <begin position="79"/>
        <end position="99"/>
    </location>
</feature>
<dbReference type="Proteomes" id="UP000617979">
    <property type="component" value="Unassembled WGS sequence"/>
</dbReference>
<feature type="transmembrane region" description="Helical" evidence="1">
    <location>
        <begin position="31"/>
        <end position="48"/>
    </location>
</feature>
<gene>
    <name evidence="2" type="ORF">GCM10007416_05870</name>
</gene>
<evidence type="ECO:0000313" key="2">
    <source>
        <dbReference type="EMBL" id="GGA35839.1"/>
    </source>
</evidence>
<feature type="transmembrane region" description="Helical" evidence="1">
    <location>
        <begin position="207"/>
        <end position="228"/>
    </location>
</feature>
<name>A0ABQ1G1Y1_9BACL</name>
<evidence type="ECO:0000313" key="3">
    <source>
        <dbReference type="Proteomes" id="UP000617979"/>
    </source>
</evidence>
<sequence length="284" mass="32838">MELSCLFHEREVLWMVRSLIRMEVVRLFSRWQPWVAFLLLIGVLIQGYEVFYPEPTIKVRDPGWFNVFLAFTKTHGYDLALLSVTLPLIAVMVAGDSLAWDLRTGFMHSILMRMNYKKYIMGKLLSVSLVTFVFVWIGEWIAFIYGMVRYPVLFPPAVSHGSTPDYAQSLFMDHPILYVMLIIFNTSMAAMAFSTISLALSTKIKNLYVVLALPWLGFIVIEFISQVLGSRFSPLNYIGQYFLSVFSYHTLEIPLAWTLLWVISWMTAYLLFVNHFKKGGKHGR</sequence>
<feature type="transmembrane region" description="Helical" evidence="1">
    <location>
        <begin position="120"/>
        <end position="145"/>
    </location>
</feature>
<proteinExistence type="predicted"/>
<comment type="caution">
    <text evidence="2">The sequence shown here is derived from an EMBL/GenBank/DDBJ whole genome shotgun (WGS) entry which is preliminary data.</text>
</comment>
<evidence type="ECO:0008006" key="4">
    <source>
        <dbReference type="Google" id="ProtNLM"/>
    </source>
</evidence>
<keyword evidence="1" id="KW-1133">Transmembrane helix</keyword>
<protein>
    <recommendedName>
        <fullName evidence="4">ABC-2 type transport system permease protein</fullName>
    </recommendedName>
</protein>
<keyword evidence="3" id="KW-1185">Reference proteome</keyword>
<feature type="transmembrane region" description="Helical" evidence="1">
    <location>
        <begin position="248"/>
        <end position="272"/>
    </location>
</feature>
<keyword evidence="1" id="KW-0472">Membrane</keyword>
<evidence type="ECO:0000256" key="1">
    <source>
        <dbReference type="SAM" id="Phobius"/>
    </source>
</evidence>
<dbReference type="EMBL" id="BMEX01000002">
    <property type="protein sequence ID" value="GGA35839.1"/>
    <property type="molecule type" value="Genomic_DNA"/>
</dbReference>
<feature type="transmembrane region" description="Helical" evidence="1">
    <location>
        <begin position="176"/>
        <end position="200"/>
    </location>
</feature>
<accession>A0ABQ1G1Y1</accession>
<organism evidence="2 3">
    <name type="scientific">Kroppenstedtia guangzhouensis</name>
    <dbReference type="NCBI Taxonomy" id="1274356"/>
    <lineage>
        <taxon>Bacteria</taxon>
        <taxon>Bacillati</taxon>
        <taxon>Bacillota</taxon>
        <taxon>Bacilli</taxon>
        <taxon>Bacillales</taxon>
        <taxon>Thermoactinomycetaceae</taxon>
        <taxon>Kroppenstedtia</taxon>
    </lineage>
</organism>
<keyword evidence="1" id="KW-0812">Transmembrane</keyword>
<reference evidence="3" key="1">
    <citation type="journal article" date="2019" name="Int. J. Syst. Evol. Microbiol.">
        <title>The Global Catalogue of Microorganisms (GCM) 10K type strain sequencing project: providing services to taxonomists for standard genome sequencing and annotation.</title>
        <authorList>
            <consortium name="The Broad Institute Genomics Platform"/>
            <consortium name="The Broad Institute Genome Sequencing Center for Infectious Disease"/>
            <person name="Wu L."/>
            <person name="Ma J."/>
        </authorList>
    </citation>
    <scope>NUCLEOTIDE SEQUENCE [LARGE SCALE GENOMIC DNA]</scope>
    <source>
        <strain evidence="3">CGMCC 1.12404</strain>
    </source>
</reference>